<dbReference type="EMBL" id="JAGGKX010000011">
    <property type="protein sequence ID" value="MBP1970166.1"/>
    <property type="molecule type" value="Genomic_DNA"/>
</dbReference>
<dbReference type="RefSeq" id="WP_209463311.1">
    <property type="nucleotide sequence ID" value="NZ_CP110224.1"/>
</dbReference>
<keyword evidence="3" id="KW-1185">Reference proteome</keyword>
<proteinExistence type="predicted"/>
<evidence type="ECO:0000256" key="1">
    <source>
        <dbReference type="SAM" id="Phobius"/>
    </source>
</evidence>
<feature type="transmembrane region" description="Helical" evidence="1">
    <location>
        <begin position="12"/>
        <end position="35"/>
    </location>
</feature>
<feature type="transmembrane region" description="Helical" evidence="1">
    <location>
        <begin position="165"/>
        <end position="188"/>
    </location>
</feature>
<feature type="transmembrane region" description="Helical" evidence="1">
    <location>
        <begin position="123"/>
        <end position="145"/>
    </location>
</feature>
<evidence type="ECO:0000313" key="2">
    <source>
        <dbReference type="EMBL" id="MBP1970166.1"/>
    </source>
</evidence>
<keyword evidence="1" id="KW-0812">Transmembrane</keyword>
<accession>A0ABS4II89</accession>
<protein>
    <submittedName>
        <fullName evidence="2">Fatty acid desaturase</fullName>
    </submittedName>
</protein>
<keyword evidence="1" id="KW-0472">Membrane</keyword>
<dbReference type="Proteomes" id="UP001519345">
    <property type="component" value="Unassembled WGS sequence"/>
</dbReference>
<feature type="transmembrane region" description="Helical" evidence="1">
    <location>
        <begin position="41"/>
        <end position="59"/>
    </location>
</feature>
<sequence length="191" mass="22418">MEPIALKRMRTNQIVITNGLVLLFLILFFFIILIFDVSLSVLFLFLGVFLLLQAVIGLLKGESTKRFISIFEQVAIYEKQKMGKEWRKQRKTGYIWNFILSAFMFLQYYLHWNSEDVVFQLDYIFMFTVAITAIIVVNISLLLHFRKVDKATSESDLKGYTWKTYFLSIVIGVVLGFLLFFFLLVYIISTI</sequence>
<reference evidence="2 3" key="1">
    <citation type="submission" date="2021-03" db="EMBL/GenBank/DDBJ databases">
        <title>Genomic Encyclopedia of Type Strains, Phase IV (KMG-IV): sequencing the most valuable type-strain genomes for metagenomic binning, comparative biology and taxonomic classification.</title>
        <authorList>
            <person name="Goeker M."/>
        </authorList>
    </citation>
    <scope>NUCLEOTIDE SEQUENCE [LARGE SCALE GENOMIC DNA]</scope>
    <source>
        <strain evidence="2 3">DSM 25609</strain>
    </source>
</reference>
<gene>
    <name evidence="2" type="ORF">J2Z83_002284</name>
</gene>
<comment type="caution">
    <text evidence="2">The sequence shown here is derived from an EMBL/GenBank/DDBJ whole genome shotgun (WGS) entry which is preliminary data.</text>
</comment>
<evidence type="ECO:0000313" key="3">
    <source>
        <dbReference type="Proteomes" id="UP001519345"/>
    </source>
</evidence>
<organism evidence="2 3">
    <name type="scientific">Virgibacillus natechei</name>
    <dbReference type="NCBI Taxonomy" id="1216297"/>
    <lineage>
        <taxon>Bacteria</taxon>
        <taxon>Bacillati</taxon>
        <taxon>Bacillota</taxon>
        <taxon>Bacilli</taxon>
        <taxon>Bacillales</taxon>
        <taxon>Bacillaceae</taxon>
        <taxon>Virgibacillus</taxon>
    </lineage>
</organism>
<name>A0ABS4II89_9BACI</name>
<feature type="transmembrane region" description="Helical" evidence="1">
    <location>
        <begin position="94"/>
        <end position="111"/>
    </location>
</feature>
<keyword evidence="1" id="KW-1133">Transmembrane helix</keyword>